<keyword evidence="2" id="KW-1185">Reference proteome</keyword>
<dbReference type="AlphaFoldDB" id="A0A3M7Q408"/>
<gene>
    <name evidence="1" type="ORF">BpHYR1_053722</name>
</gene>
<reference evidence="1 2" key="1">
    <citation type="journal article" date="2018" name="Sci. Rep.">
        <title>Genomic signatures of local adaptation to the degree of environmental predictability in rotifers.</title>
        <authorList>
            <person name="Franch-Gras L."/>
            <person name="Hahn C."/>
            <person name="Garcia-Roger E.M."/>
            <person name="Carmona M.J."/>
            <person name="Serra M."/>
            <person name="Gomez A."/>
        </authorList>
    </citation>
    <scope>NUCLEOTIDE SEQUENCE [LARGE SCALE GENOMIC DNA]</scope>
    <source>
        <strain evidence="1">HYR1</strain>
    </source>
</reference>
<protein>
    <submittedName>
        <fullName evidence="1">Uncharacterized protein</fullName>
    </submittedName>
</protein>
<evidence type="ECO:0000313" key="2">
    <source>
        <dbReference type="Proteomes" id="UP000276133"/>
    </source>
</evidence>
<evidence type="ECO:0000313" key="1">
    <source>
        <dbReference type="EMBL" id="RNA06003.1"/>
    </source>
</evidence>
<proteinExistence type="predicted"/>
<dbReference type="EMBL" id="REGN01007525">
    <property type="protein sequence ID" value="RNA06003.1"/>
    <property type="molecule type" value="Genomic_DNA"/>
</dbReference>
<sequence length="303" mass="35516">MCSIPKFIPIFNYLLETSQIYGILKSLWNLNNNETMIMADCSLGTVLDWAWSKVCVVKKELNNLNEKICLQLKNHFNRHPTDPIERDNLSEFLNRENNMLDNLIQIFKQFIKLNSTSEGHDQLNKKLCSLESIKCFVEHLILFNKFELLLPPSASSHDTDLNDSSCLFKNYLNEIEGNFKIIQNRCSKRRLEQTNHKYPFTHMIDCLIEECRPFANVSKFFLKNKKQVKFSDQGNRCDSDDLNSIYPPKSILELLEICLECNLSTKMKQMLILYVLSDLMHTEMSDSVKKHSGIKFRYFLNFD</sequence>
<dbReference type="Proteomes" id="UP000276133">
    <property type="component" value="Unassembled WGS sequence"/>
</dbReference>
<accession>A0A3M7Q408</accession>
<organism evidence="1 2">
    <name type="scientific">Brachionus plicatilis</name>
    <name type="common">Marine rotifer</name>
    <name type="synonym">Brachionus muelleri</name>
    <dbReference type="NCBI Taxonomy" id="10195"/>
    <lineage>
        <taxon>Eukaryota</taxon>
        <taxon>Metazoa</taxon>
        <taxon>Spiralia</taxon>
        <taxon>Gnathifera</taxon>
        <taxon>Rotifera</taxon>
        <taxon>Eurotatoria</taxon>
        <taxon>Monogononta</taxon>
        <taxon>Pseudotrocha</taxon>
        <taxon>Ploima</taxon>
        <taxon>Brachionidae</taxon>
        <taxon>Brachionus</taxon>
    </lineage>
</organism>
<comment type="caution">
    <text evidence="1">The sequence shown here is derived from an EMBL/GenBank/DDBJ whole genome shotgun (WGS) entry which is preliminary data.</text>
</comment>
<name>A0A3M7Q408_BRAPC</name>